<protein>
    <submittedName>
        <fullName evidence="8">Amino acid ABC transporter, periplasmic arginine/lysine/histidine-binding protein</fullName>
    </submittedName>
</protein>
<dbReference type="InterPro" id="IPR018313">
    <property type="entry name" value="SBP_3_CS"/>
</dbReference>
<evidence type="ECO:0000256" key="2">
    <source>
        <dbReference type="ARBA" id="ARBA00010333"/>
    </source>
</evidence>
<feature type="chain" id="PRO_5002706893" evidence="5">
    <location>
        <begin position="22"/>
        <end position="255"/>
    </location>
</feature>
<dbReference type="HOGENOM" id="CLU_019602_18_2_7"/>
<dbReference type="GO" id="GO:0016020">
    <property type="term" value="C:membrane"/>
    <property type="evidence" value="ECO:0007669"/>
    <property type="project" value="InterPro"/>
</dbReference>
<dbReference type="RefSeq" id="WP_009650069.1">
    <property type="nucleotide sequence ID" value="NC_009715.2"/>
</dbReference>
<evidence type="ECO:0000256" key="4">
    <source>
        <dbReference type="RuleBase" id="RU003744"/>
    </source>
</evidence>
<evidence type="ECO:0000259" key="7">
    <source>
        <dbReference type="SMART" id="SM00079"/>
    </source>
</evidence>
<keyword evidence="3 5" id="KW-0732">Signal</keyword>
<dbReference type="CDD" id="cd13624">
    <property type="entry name" value="PBP2_Arg_Lys_His"/>
    <property type="match status" value="1"/>
</dbReference>
<feature type="domain" description="Ionotropic glutamate receptor C-terminal" evidence="7">
    <location>
        <begin position="38"/>
        <end position="253"/>
    </location>
</feature>
<evidence type="ECO:0000256" key="1">
    <source>
        <dbReference type="ARBA" id="ARBA00004196"/>
    </source>
</evidence>
<dbReference type="GO" id="GO:0015276">
    <property type="term" value="F:ligand-gated monoatomic ion channel activity"/>
    <property type="evidence" value="ECO:0007669"/>
    <property type="project" value="InterPro"/>
</dbReference>
<dbReference type="Proteomes" id="UP000006380">
    <property type="component" value="Chromosome"/>
</dbReference>
<name>A7GXD4_CAMC5</name>
<dbReference type="InterPro" id="IPR001638">
    <property type="entry name" value="Solute-binding_3/MltF_N"/>
</dbReference>
<organism evidence="8 9">
    <name type="scientific">Campylobacter curvus (strain 525.92)</name>
    <dbReference type="NCBI Taxonomy" id="360105"/>
    <lineage>
        <taxon>Bacteria</taxon>
        <taxon>Pseudomonadati</taxon>
        <taxon>Campylobacterota</taxon>
        <taxon>Epsilonproteobacteria</taxon>
        <taxon>Campylobacterales</taxon>
        <taxon>Campylobacteraceae</taxon>
        <taxon>Campylobacter</taxon>
    </lineage>
</organism>
<gene>
    <name evidence="8" type="ORF">CCV52592_0495</name>
</gene>
<dbReference type="InterPro" id="IPR001320">
    <property type="entry name" value="Iontro_rcpt_C"/>
</dbReference>
<dbReference type="KEGG" id="ccv:CCV52592_0495"/>
<evidence type="ECO:0000259" key="6">
    <source>
        <dbReference type="SMART" id="SM00062"/>
    </source>
</evidence>
<evidence type="ECO:0000313" key="8">
    <source>
        <dbReference type="EMBL" id="EAU00792.1"/>
    </source>
</evidence>
<dbReference type="OrthoDB" id="5431130at2"/>
<comment type="subcellular location">
    <subcellularLocation>
        <location evidence="1">Cell envelope</location>
    </subcellularLocation>
</comment>
<dbReference type="SMART" id="SM00062">
    <property type="entry name" value="PBPb"/>
    <property type="match status" value="1"/>
</dbReference>
<proteinExistence type="inferred from homology"/>
<evidence type="ECO:0000256" key="3">
    <source>
        <dbReference type="ARBA" id="ARBA00022729"/>
    </source>
</evidence>
<dbReference type="SUPFAM" id="SSF53850">
    <property type="entry name" value="Periplasmic binding protein-like II"/>
    <property type="match status" value="1"/>
</dbReference>
<comment type="similarity">
    <text evidence="2 4">Belongs to the bacterial solute-binding protein 3 family.</text>
</comment>
<dbReference type="PROSITE" id="PS01039">
    <property type="entry name" value="SBP_BACTERIAL_3"/>
    <property type="match status" value="1"/>
</dbReference>
<dbReference type="Gene3D" id="3.40.190.10">
    <property type="entry name" value="Periplasmic binding protein-like II"/>
    <property type="match status" value="2"/>
</dbReference>
<accession>A7GXD4</accession>
<dbReference type="PANTHER" id="PTHR35936:SF17">
    <property type="entry name" value="ARGININE-BINDING EXTRACELLULAR PROTEIN ARTP"/>
    <property type="match status" value="1"/>
</dbReference>
<dbReference type="GO" id="GO:0030313">
    <property type="term" value="C:cell envelope"/>
    <property type="evidence" value="ECO:0007669"/>
    <property type="project" value="UniProtKB-SubCell"/>
</dbReference>
<dbReference type="PANTHER" id="PTHR35936">
    <property type="entry name" value="MEMBRANE-BOUND LYTIC MUREIN TRANSGLYCOSYLASE F"/>
    <property type="match status" value="1"/>
</dbReference>
<evidence type="ECO:0000256" key="5">
    <source>
        <dbReference type="SAM" id="SignalP"/>
    </source>
</evidence>
<dbReference type="STRING" id="360105.CCV52592_0495"/>
<feature type="signal peptide" evidence="5">
    <location>
        <begin position="1"/>
        <end position="21"/>
    </location>
</feature>
<dbReference type="EMBL" id="CP000767">
    <property type="protein sequence ID" value="EAU00792.1"/>
    <property type="molecule type" value="Genomic_DNA"/>
</dbReference>
<dbReference type="PROSITE" id="PS51257">
    <property type="entry name" value="PROKAR_LIPOPROTEIN"/>
    <property type="match status" value="1"/>
</dbReference>
<dbReference type="Pfam" id="PF00497">
    <property type="entry name" value="SBP_bac_3"/>
    <property type="match status" value="1"/>
</dbReference>
<dbReference type="AlphaFoldDB" id="A7GXD4"/>
<feature type="domain" description="Solute-binding protein family 3/N-terminal" evidence="6">
    <location>
        <begin position="38"/>
        <end position="255"/>
    </location>
</feature>
<dbReference type="SMART" id="SM00079">
    <property type="entry name" value="PBPe"/>
    <property type="match status" value="1"/>
</dbReference>
<evidence type="ECO:0000313" key="9">
    <source>
        <dbReference type="Proteomes" id="UP000006380"/>
    </source>
</evidence>
<keyword evidence="9" id="KW-1185">Reference proteome</keyword>
<sequence>MKKLFAFLVAALFFAGCGDSADKSSNAKASAPSSSEQVFKVGASADYPPFEFIDDKNKITGFDIDLLEAIGNKIGVKFEVQNISFDGLIPALKTGKIDAIMSAMSATEDRRKSVDFTKPYYSTENLFIRKKGSDVNDSNIGSKQIGVQLGTVQEIAARAITGAKVVPAEAIGSSILALKAGKIDIVLVDSSIGYGYLKQNPDLEEFLKLPDGSEGFSIAFDKDKHVDLIGKINMAIDELKKDGTFDKILQKYDLK</sequence>
<reference evidence="8" key="1">
    <citation type="submission" date="2016-07" db="EMBL/GenBank/DDBJ databases">
        <title>Comparative genomics of the Campylobacter concisus group.</title>
        <authorList>
            <person name="Miller W.G."/>
            <person name="Yee E."/>
            <person name="Chapman M.H."/>
            <person name="Huynh S."/>
            <person name="Bono J.L."/>
            <person name="On S.L.W."/>
            <person name="StLeger J."/>
            <person name="Foster G."/>
            <person name="Parker C.T."/>
        </authorList>
    </citation>
    <scope>NUCLEOTIDE SEQUENCE</scope>
    <source>
        <strain evidence="8">525.92</strain>
    </source>
</reference>